<gene>
    <name evidence="2" type="ORF">EVAR_7710_1</name>
</gene>
<evidence type="ECO:0000256" key="1">
    <source>
        <dbReference type="SAM" id="MobiDB-lite"/>
    </source>
</evidence>
<feature type="region of interest" description="Disordered" evidence="1">
    <location>
        <begin position="119"/>
        <end position="139"/>
    </location>
</feature>
<evidence type="ECO:0000313" key="3">
    <source>
        <dbReference type="Proteomes" id="UP000299102"/>
    </source>
</evidence>
<accession>A0A4C1TIE7</accession>
<organism evidence="2 3">
    <name type="scientific">Eumeta variegata</name>
    <name type="common">Bagworm moth</name>
    <name type="synonym">Eumeta japonica</name>
    <dbReference type="NCBI Taxonomy" id="151549"/>
    <lineage>
        <taxon>Eukaryota</taxon>
        <taxon>Metazoa</taxon>
        <taxon>Ecdysozoa</taxon>
        <taxon>Arthropoda</taxon>
        <taxon>Hexapoda</taxon>
        <taxon>Insecta</taxon>
        <taxon>Pterygota</taxon>
        <taxon>Neoptera</taxon>
        <taxon>Endopterygota</taxon>
        <taxon>Lepidoptera</taxon>
        <taxon>Glossata</taxon>
        <taxon>Ditrysia</taxon>
        <taxon>Tineoidea</taxon>
        <taxon>Psychidae</taxon>
        <taxon>Oiketicinae</taxon>
        <taxon>Eumeta</taxon>
    </lineage>
</organism>
<sequence length="277" mass="31077">MPMSVTIVISNSSPISFQNENPLPIVATYRYLPDNTYRAYHVREPKGSKEGHSENKRMRPALLYDPETRAIPLAAITSRIRRPHSEHPRLSDVPIASLQLRRQNRHRLSRVAAGVPRPVGANDDVVDRHSTTKPLQSSQPNDLNIMKLALYDDALRGGERHRRCGRAGRRRPARPAAARTNVIDQLERIHSLDKWHLIHLLSSKPSSIAVAENDKRYFRRWSDGKRPRRTRARLALGRAARRHGSVTSARPGAGRGSAGAGRRPALLHPLRAISAGR</sequence>
<keyword evidence="3" id="KW-1185">Reference proteome</keyword>
<protein>
    <submittedName>
        <fullName evidence="2">Uncharacterized protein</fullName>
    </submittedName>
</protein>
<proteinExistence type="predicted"/>
<name>A0A4C1TIE7_EUMVA</name>
<dbReference type="Proteomes" id="UP000299102">
    <property type="component" value="Unassembled WGS sequence"/>
</dbReference>
<dbReference type="AlphaFoldDB" id="A0A4C1TIE7"/>
<feature type="region of interest" description="Disordered" evidence="1">
    <location>
        <begin position="238"/>
        <end position="277"/>
    </location>
</feature>
<evidence type="ECO:0000313" key="2">
    <source>
        <dbReference type="EMBL" id="GBP14293.1"/>
    </source>
</evidence>
<reference evidence="2 3" key="1">
    <citation type="journal article" date="2019" name="Commun. Biol.">
        <title>The bagworm genome reveals a unique fibroin gene that provides high tensile strength.</title>
        <authorList>
            <person name="Kono N."/>
            <person name="Nakamura H."/>
            <person name="Ohtoshi R."/>
            <person name="Tomita M."/>
            <person name="Numata K."/>
            <person name="Arakawa K."/>
        </authorList>
    </citation>
    <scope>NUCLEOTIDE SEQUENCE [LARGE SCALE GENOMIC DNA]</scope>
</reference>
<dbReference type="EMBL" id="BGZK01000062">
    <property type="protein sequence ID" value="GBP14293.1"/>
    <property type="molecule type" value="Genomic_DNA"/>
</dbReference>
<comment type="caution">
    <text evidence="2">The sequence shown here is derived from an EMBL/GenBank/DDBJ whole genome shotgun (WGS) entry which is preliminary data.</text>
</comment>